<keyword evidence="1" id="KW-1133">Transmembrane helix</keyword>
<evidence type="ECO:0000313" key="2">
    <source>
        <dbReference type="EMBL" id="SFV71074.1"/>
    </source>
</evidence>
<keyword evidence="1" id="KW-0812">Transmembrane</keyword>
<gene>
    <name evidence="2" type="ORF">MNB_SV-13-1843</name>
</gene>
<organism evidence="2">
    <name type="scientific">hydrothermal vent metagenome</name>
    <dbReference type="NCBI Taxonomy" id="652676"/>
    <lineage>
        <taxon>unclassified sequences</taxon>
        <taxon>metagenomes</taxon>
        <taxon>ecological metagenomes</taxon>
    </lineage>
</organism>
<feature type="transmembrane region" description="Helical" evidence="1">
    <location>
        <begin position="43"/>
        <end position="62"/>
    </location>
</feature>
<accession>A0A1W1CZ36</accession>
<evidence type="ECO:0000256" key="1">
    <source>
        <dbReference type="SAM" id="Phobius"/>
    </source>
</evidence>
<dbReference type="AlphaFoldDB" id="A0A1W1CZ36"/>
<dbReference type="EMBL" id="FPHM01000196">
    <property type="protein sequence ID" value="SFV71074.1"/>
    <property type="molecule type" value="Genomic_DNA"/>
</dbReference>
<name>A0A1W1CZ36_9ZZZZ</name>
<dbReference type="Pfam" id="PF14110">
    <property type="entry name" value="DUF4282"/>
    <property type="match status" value="1"/>
</dbReference>
<dbReference type="InterPro" id="IPR025557">
    <property type="entry name" value="DUF4282"/>
</dbReference>
<proteinExistence type="predicted"/>
<keyword evidence="1" id="KW-0472">Membrane</keyword>
<reference evidence="2" key="1">
    <citation type="submission" date="2016-10" db="EMBL/GenBank/DDBJ databases">
        <authorList>
            <person name="de Groot N.N."/>
        </authorList>
    </citation>
    <scope>NUCLEOTIDE SEQUENCE</scope>
</reference>
<sequence>MYYIGAVLVPLLSFYLARRVKNRYFSSMSLSSLPLSLKHKLMMFGIFLFSFLMMEVFWRMMFEILIAYFDMHEALINLSV</sequence>
<protein>
    <submittedName>
        <fullName evidence="2">Uncharacterized protein</fullName>
    </submittedName>
</protein>